<evidence type="ECO:0000256" key="8">
    <source>
        <dbReference type="ARBA" id="ARBA00023012"/>
    </source>
</evidence>
<dbReference type="InterPro" id="IPR003661">
    <property type="entry name" value="HisK_dim/P_dom"/>
</dbReference>
<dbReference type="SUPFAM" id="SSF47384">
    <property type="entry name" value="Homodimeric domain of signal transducing histidine kinase"/>
    <property type="match status" value="1"/>
</dbReference>
<dbReference type="AlphaFoldDB" id="E4TJL8"/>
<dbReference type="OrthoDB" id="8872837at2"/>
<evidence type="ECO:0000256" key="6">
    <source>
        <dbReference type="ARBA" id="ARBA00022777"/>
    </source>
</evidence>
<dbReference type="Gene3D" id="3.30.565.10">
    <property type="entry name" value="Histidine kinase-like ATPase, C-terminal domain"/>
    <property type="match status" value="1"/>
</dbReference>
<feature type="domain" description="Response regulatory" evidence="11">
    <location>
        <begin position="3"/>
        <end position="119"/>
    </location>
</feature>
<dbReference type="InterPro" id="IPR005467">
    <property type="entry name" value="His_kinase_dom"/>
</dbReference>
<comment type="catalytic activity">
    <reaction evidence="1">
        <text>ATP + protein L-histidine = ADP + protein N-phospho-L-histidine.</text>
        <dbReference type="EC" id="2.7.13.3"/>
    </reaction>
</comment>
<name>E4TJL8_CALNY</name>
<dbReference type="PRINTS" id="PR00344">
    <property type="entry name" value="BCTRLSENSOR"/>
</dbReference>
<protein>
    <recommendedName>
        <fullName evidence="2">histidine kinase</fullName>
        <ecNumber evidence="2">2.7.13.3</ecNumber>
    </recommendedName>
</protein>
<dbReference type="SUPFAM" id="SSF55874">
    <property type="entry name" value="ATPase domain of HSP90 chaperone/DNA topoisomerase II/histidine kinase"/>
    <property type="match status" value="1"/>
</dbReference>
<dbReference type="InterPro" id="IPR001789">
    <property type="entry name" value="Sig_transdc_resp-reg_receiver"/>
</dbReference>
<sequence length="500" mass="56889">MARILYVEDNFDNYKLVEFILSKQGFSVMNAVDGLDAIEKAESYKPDLILMDINLPNLKGFEAATLLKSNQITRDIPIAFLTAAYSYEYREIAKKIGCVGYFTKPIDPLSFGEDIKKIIENHESKSIDDPLTIELSKSLEDKAKKIVQIGKELSKVERRFNAIVESIMDPIILLDSNNIAIYLNNAANSYEFIRSLYKKYVDLSIFFKNDENTLSKFQKVGYVKNHLFKVDNFTFIGNFVMLDKDMLITLKDITEIQNLIEKQKELDKISTIGRIASGVVHELNNPLSAMKAYLDIYPQKISKSEDKDLIINEFVAKLRSSFDSIMQLISNLAFFARRSGEKEINININSLIKEILSFSGYDIRRGGVNVELQLSEEVHLIRGCKSEIEHAILNLFLNASDALQGRENPKIIIRTGLSDNFVKIEVEDNGPGIPPEVQKSMFEPFFTTKNDEKSTGLGLAIVKHIVNKYAGKVEYFTSKDGTKFVLYFPKLKEMEDYGKD</sequence>
<dbReference type="Proteomes" id="UP000007039">
    <property type="component" value="Chromosome"/>
</dbReference>
<dbReference type="InterPro" id="IPR003594">
    <property type="entry name" value="HATPase_dom"/>
</dbReference>
<keyword evidence="7" id="KW-0067">ATP-binding</keyword>
<evidence type="ECO:0000256" key="9">
    <source>
        <dbReference type="PROSITE-ProRule" id="PRU00169"/>
    </source>
</evidence>
<dbReference type="eggNOG" id="COG0745">
    <property type="taxonomic scope" value="Bacteria"/>
</dbReference>
<dbReference type="PANTHER" id="PTHR43065">
    <property type="entry name" value="SENSOR HISTIDINE KINASE"/>
    <property type="match status" value="1"/>
</dbReference>
<evidence type="ECO:0000256" key="5">
    <source>
        <dbReference type="ARBA" id="ARBA00022741"/>
    </source>
</evidence>
<evidence type="ECO:0000256" key="4">
    <source>
        <dbReference type="ARBA" id="ARBA00022679"/>
    </source>
</evidence>
<keyword evidence="5" id="KW-0547">Nucleotide-binding</keyword>
<evidence type="ECO:0000256" key="1">
    <source>
        <dbReference type="ARBA" id="ARBA00000085"/>
    </source>
</evidence>
<dbReference type="RefSeq" id="WP_013450397.1">
    <property type="nucleotide sequence ID" value="NC_014758.1"/>
</dbReference>
<dbReference type="InterPro" id="IPR011006">
    <property type="entry name" value="CheY-like_superfamily"/>
</dbReference>
<dbReference type="SMART" id="SM00388">
    <property type="entry name" value="HisKA"/>
    <property type="match status" value="1"/>
</dbReference>
<keyword evidence="13" id="KW-1185">Reference proteome</keyword>
<dbReference type="Gene3D" id="1.10.287.130">
    <property type="match status" value="1"/>
</dbReference>
<keyword evidence="4" id="KW-0808">Transferase</keyword>
<evidence type="ECO:0000313" key="12">
    <source>
        <dbReference type="EMBL" id="ADR18180.1"/>
    </source>
</evidence>
<dbReference type="InterPro" id="IPR004358">
    <property type="entry name" value="Sig_transdc_His_kin-like_C"/>
</dbReference>
<dbReference type="eggNOG" id="COG4191">
    <property type="taxonomic scope" value="Bacteria"/>
</dbReference>
<dbReference type="GO" id="GO:0005524">
    <property type="term" value="F:ATP binding"/>
    <property type="evidence" value="ECO:0007669"/>
    <property type="project" value="UniProtKB-KW"/>
</dbReference>
<dbReference type="SMART" id="SM00387">
    <property type="entry name" value="HATPase_c"/>
    <property type="match status" value="1"/>
</dbReference>
<feature type="modified residue" description="4-aspartylphosphate" evidence="9">
    <location>
        <position position="52"/>
    </location>
</feature>
<feature type="domain" description="Histidine kinase" evidence="10">
    <location>
        <begin position="278"/>
        <end position="492"/>
    </location>
</feature>
<proteinExistence type="predicted"/>
<dbReference type="SUPFAM" id="SSF52172">
    <property type="entry name" value="CheY-like"/>
    <property type="match status" value="1"/>
</dbReference>
<dbReference type="PANTHER" id="PTHR43065:SF10">
    <property type="entry name" value="PEROXIDE STRESS-ACTIVATED HISTIDINE KINASE MAK3"/>
    <property type="match status" value="1"/>
</dbReference>
<evidence type="ECO:0000256" key="3">
    <source>
        <dbReference type="ARBA" id="ARBA00022553"/>
    </source>
</evidence>
<dbReference type="STRING" id="768670.Calni_0267"/>
<keyword evidence="8" id="KW-0902">Two-component regulatory system</keyword>
<reference evidence="12 13" key="2">
    <citation type="journal article" date="2011" name="Stand. Genomic Sci.">
        <title>Complete genome sequence of Calditerrivibrio nitroreducens type strain (Yu37-1).</title>
        <authorList>
            <person name="Pitluck S."/>
            <person name="Sikorski J."/>
            <person name="Zeytun A."/>
            <person name="Lapidus A."/>
            <person name="Nolan M."/>
            <person name="Lucas S."/>
            <person name="Hammon N."/>
            <person name="Deshpande S."/>
            <person name="Cheng J.F."/>
            <person name="Tapia R."/>
            <person name="Han C."/>
            <person name="Goodwin L."/>
            <person name="Liolios K."/>
            <person name="Pagani I."/>
            <person name="Ivanova N."/>
            <person name="Mavromatis K."/>
            <person name="Pati A."/>
            <person name="Chen A."/>
            <person name="Palaniappan K."/>
            <person name="Hauser L."/>
            <person name="Chang Y.J."/>
            <person name="Jeffries C.D."/>
            <person name="Detter J.C."/>
            <person name="Brambilla E."/>
            <person name="Djao O.D."/>
            <person name="Rohde M."/>
            <person name="Spring S."/>
            <person name="Goker M."/>
            <person name="Woyke T."/>
            <person name="Bristow J."/>
            <person name="Eisen J.A."/>
            <person name="Markowitz V."/>
            <person name="Hugenholtz P."/>
            <person name="Kyrpides N.C."/>
            <person name="Klenk H.P."/>
            <person name="Land M."/>
        </authorList>
    </citation>
    <scope>NUCLEOTIDE SEQUENCE [LARGE SCALE GENOMIC DNA]</scope>
    <source>
        <strain evidence="13">DSM 19672 / NBRC 101217 / Yu37-1</strain>
    </source>
</reference>
<reference key="1">
    <citation type="submission" date="2010-11" db="EMBL/GenBank/DDBJ databases">
        <title>The complete genome of chromosome of Calditerrivibrio nitroreducens DSM 19672.</title>
        <authorList>
            <consortium name="US DOE Joint Genome Institute (JGI-PGF)"/>
            <person name="Lucas S."/>
            <person name="Copeland A."/>
            <person name="Lapidus A."/>
            <person name="Bruce D."/>
            <person name="Goodwin L."/>
            <person name="Pitluck S."/>
            <person name="Kyrpides N."/>
            <person name="Mavromatis K."/>
            <person name="Ivanova N."/>
            <person name="Mikhailova N."/>
            <person name="Zeytun A."/>
            <person name="Brettin T."/>
            <person name="Detter J.C."/>
            <person name="Tapia R."/>
            <person name="Han C."/>
            <person name="Land M."/>
            <person name="Hauser L."/>
            <person name="Markowitz V."/>
            <person name="Cheng J.-F."/>
            <person name="Hugenholtz P."/>
            <person name="Woyke T."/>
            <person name="Wu D."/>
            <person name="Spring S."/>
            <person name="Schroeder M."/>
            <person name="Brambilla E."/>
            <person name="Klenk H.-P."/>
            <person name="Eisen J.A."/>
        </authorList>
    </citation>
    <scope>NUCLEOTIDE SEQUENCE [LARGE SCALE GENOMIC DNA]</scope>
    <source>
        <strain>DSM 19672</strain>
    </source>
</reference>
<accession>E4TJL8</accession>
<keyword evidence="6 12" id="KW-0418">Kinase</keyword>
<dbReference type="GO" id="GO:0000155">
    <property type="term" value="F:phosphorelay sensor kinase activity"/>
    <property type="evidence" value="ECO:0007669"/>
    <property type="project" value="InterPro"/>
</dbReference>
<evidence type="ECO:0000259" key="11">
    <source>
        <dbReference type="PROSITE" id="PS50110"/>
    </source>
</evidence>
<dbReference type="Pfam" id="PF00512">
    <property type="entry name" value="HisKA"/>
    <property type="match status" value="1"/>
</dbReference>
<evidence type="ECO:0000259" key="10">
    <source>
        <dbReference type="PROSITE" id="PS50109"/>
    </source>
</evidence>
<evidence type="ECO:0000256" key="7">
    <source>
        <dbReference type="ARBA" id="ARBA00022840"/>
    </source>
</evidence>
<dbReference type="CDD" id="cd00082">
    <property type="entry name" value="HisKA"/>
    <property type="match status" value="1"/>
</dbReference>
<dbReference type="Pfam" id="PF02518">
    <property type="entry name" value="HATPase_c"/>
    <property type="match status" value="1"/>
</dbReference>
<dbReference type="PROSITE" id="PS50109">
    <property type="entry name" value="HIS_KIN"/>
    <property type="match status" value="1"/>
</dbReference>
<keyword evidence="3 9" id="KW-0597">Phosphoprotein</keyword>
<dbReference type="HOGENOM" id="CLU_000445_114_72_0"/>
<organism evidence="12 13">
    <name type="scientific">Calditerrivibrio nitroreducens (strain DSM 19672 / NBRC 101217 / Yu37-1)</name>
    <dbReference type="NCBI Taxonomy" id="768670"/>
    <lineage>
        <taxon>Bacteria</taxon>
        <taxon>Pseudomonadati</taxon>
        <taxon>Deferribacterota</taxon>
        <taxon>Deferribacteres</taxon>
        <taxon>Deferribacterales</taxon>
        <taxon>Calditerrivibrionaceae</taxon>
    </lineage>
</organism>
<evidence type="ECO:0000256" key="2">
    <source>
        <dbReference type="ARBA" id="ARBA00012438"/>
    </source>
</evidence>
<dbReference type="InterPro" id="IPR036097">
    <property type="entry name" value="HisK_dim/P_sf"/>
</dbReference>
<gene>
    <name evidence="12" type="ordered locus">Calni_0267</name>
</gene>
<dbReference type="PROSITE" id="PS50110">
    <property type="entry name" value="RESPONSE_REGULATORY"/>
    <property type="match status" value="1"/>
</dbReference>
<dbReference type="Pfam" id="PF00072">
    <property type="entry name" value="Response_reg"/>
    <property type="match status" value="1"/>
</dbReference>
<dbReference type="Gene3D" id="3.40.50.2300">
    <property type="match status" value="1"/>
</dbReference>
<dbReference type="EMBL" id="CP002347">
    <property type="protein sequence ID" value="ADR18180.1"/>
    <property type="molecule type" value="Genomic_DNA"/>
</dbReference>
<dbReference type="SMART" id="SM00448">
    <property type="entry name" value="REC"/>
    <property type="match status" value="1"/>
</dbReference>
<dbReference type="EC" id="2.7.13.3" evidence="2"/>
<dbReference type="InterPro" id="IPR036890">
    <property type="entry name" value="HATPase_C_sf"/>
</dbReference>
<evidence type="ECO:0000313" key="13">
    <source>
        <dbReference type="Proteomes" id="UP000007039"/>
    </source>
</evidence>
<dbReference type="KEGG" id="cni:Calni_0267"/>